<evidence type="ECO:0000313" key="3">
    <source>
        <dbReference type="Proteomes" id="UP000010467"/>
    </source>
</evidence>
<dbReference type="PATRIC" id="fig|937777.3.peg.1111"/>
<reference evidence="3" key="1">
    <citation type="submission" date="2012-03" db="EMBL/GenBank/DDBJ databases">
        <title>Complete sequence of chromosome of Deinococcus peraridilitoris DSM 19664.</title>
        <authorList>
            <person name="Lucas S."/>
            <person name="Copeland A."/>
            <person name="Lapidus A."/>
            <person name="Glavina del Rio T."/>
            <person name="Dalin E."/>
            <person name="Tice H."/>
            <person name="Bruce D."/>
            <person name="Goodwin L."/>
            <person name="Pitluck S."/>
            <person name="Peters L."/>
            <person name="Mikhailova N."/>
            <person name="Lu M."/>
            <person name="Kyrpides N."/>
            <person name="Mavromatis K."/>
            <person name="Ivanova N."/>
            <person name="Brettin T."/>
            <person name="Detter J.C."/>
            <person name="Han C."/>
            <person name="Larimer F."/>
            <person name="Land M."/>
            <person name="Hauser L."/>
            <person name="Markowitz V."/>
            <person name="Cheng J.-F."/>
            <person name="Hugenholtz P."/>
            <person name="Woyke T."/>
            <person name="Wu D."/>
            <person name="Pukall R."/>
            <person name="Steenblock K."/>
            <person name="Brambilla E."/>
            <person name="Klenk H.-P."/>
            <person name="Eisen J.A."/>
        </authorList>
    </citation>
    <scope>NUCLEOTIDE SEQUENCE [LARGE SCALE GENOMIC DNA]</scope>
    <source>
        <strain evidence="3">DSM 19664 / LMG 22246 / CIP 109416 / KR-200</strain>
    </source>
</reference>
<dbReference type="Pfam" id="PF02620">
    <property type="entry name" value="YceD"/>
    <property type="match status" value="1"/>
</dbReference>
<sequence>MSSLLRTQGDTGSRGEVPELRYEQGGQEQVLTFARPALYDLSANSIGGEDFWLSGRFEPTLLLECARCLRPVEFPQKLKLGMLLRYSPGVEAPHIAEAESGEEVLLFGDPSLDLSAYLAEVAIMEGPLSVLHDPDCKGLCQVCGTDLNEQTCEHAARVPVEEDAPHATSSPFAALKGLELPDE</sequence>
<accession>L0A0Z8</accession>
<name>L0A0Z8_DEIPD</name>
<proteinExistence type="predicted"/>
<evidence type="ECO:0000313" key="2">
    <source>
        <dbReference type="EMBL" id="AFZ66670.1"/>
    </source>
</evidence>
<dbReference type="EMBL" id="CP003382">
    <property type="protein sequence ID" value="AFZ66670.1"/>
    <property type="molecule type" value="Genomic_DNA"/>
</dbReference>
<feature type="region of interest" description="Disordered" evidence="1">
    <location>
        <begin position="160"/>
        <end position="183"/>
    </location>
</feature>
<dbReference type="KEGG" id="dpd:Deipe_1108"/>
<dbReference type="HOGENOM" id="CLU_100236_1_2_0"/>
<organism evidence="2 3">
    <name type="scientific">Deinococcus peraridilitoris (strain DSM 19664 / LMG 22246 / CIP 109416 / KR-200)</name>
    <dbReference type="NCBI Taxonomy" id="937777"/>
    <lineage>
        <taxon>Bacteria</taxon>
        <taxon>Thermotogati</taxon>
        <taxon>Deinococcota</taxon>
        <taxon>Deinococci</taxon>
        <taxon>Deinococcales</taxon>
        <taxon>Deinococcaceae</taxon>
        <taxon>Deinococcus</taxon>
    </lineage>
</organism>
<protein>
    <submittedName>
        <fullName evidence="2">Putative metal-binding protein, possibly nucleic-acid binding protein</fullName>
    </submittedName>
</protein>
<dbReference type="InterPro" id="IPR003772">
    <property type="entry name" value="YceD"/>
</dbReference>
<dbReference type="STRING" id="937777.Deipe_1108"/>
<gene>
    <name evidence="2" type="ordered locus">Deipe_1108</name>
</gene>
<evidence type="ECO:0000256" key="1">
    <source>
        <dbReference type="SAM" id="MobiDB-lite"/>
    </source>
</evidence>
<dbReference type="AlphaFoldDB" id="L0A0Z8"/>
<keyword evidence="3" id="KW-1185">Reference proteome</keyword>
<dbReference type="eggNOG" id="COG1399">
    <property type="taxonomic scope" value="Bacteria"/>
</dbReference>
<dbReference type="Proteomes" id="UP000010467">
    <property type="component" value="Chromosome"/>
</dbReference>